<organism evidence="4 5">
    <name type="scientific">Limobrevibacterium gyesilva</name>
    <dbReference type="NCBI Taxonomy" id="2991712"/>
    <lineage>
        <taxon>Bacteria</taxon>
        <taxon>Pseudomonadati</taxon>
        <taxon>Pseudomonadota</taxon>
        <taxon>Alphaproteobacteria</taxon>
        <taxon>Acetobacterales</taxon>
        <taxon>Acetobacteraceae</taxon>
        <taxon>Limobrevibacterium</taxon>
    </lineage>
</organism>
<comment type="cofactor">
    <cofactor evidence="1">
        <name>pyridoxal 5'-phosphate</name>
        <dbReference type="ChEBI" id="CHEBI:597326"/>
    </cofactor>
</comment>
<protein>
    <submittedName>
        <fullName evidence="4">Aminotransferase class III-fold pyridoxal phosphate-dependent enzyme</fullName>
    </submittedName>
</protein>
<dbReference type="Gene3D" id="3.40.640.10">
    <property type="entry name" value="Type I PLP-dependent aspartate aminotransferase-like (Major domain)"/>
    <property type="match status" value="1"/>
</dbReference>
<name>A0AA41YLH4_9PROT</name>
<dbReference type="PANTHER" id="PTHR43713">
    <property type="entry name" value="GLUTAMATE-1-SEMIALDEHYDE 2,1-AMINOMUTASE"/>
    <property type="match status" value="1"/>
</dbReference>
<sequence>MSTAMVLDDPRINSRIVTAYRQRTPGSADLARQAADLLPSGITHDARHVDPYGIYVARAQGPHKWDVDGNRYVDFFGGHGALILGHGHPTVAAAIAEAAAEGSQFGASHPREIGWARAIQRLIPSAERVRFTNSGTEATLMAVRLARAFTGRSTLLRFKGHFHGWHDHMTSGYSNHFDGSPTPGVLQGIADKTVLVSPGDIDAVAAVLKTNPDIAAIILEPTGSSFGQVPLKPEFLHGLRALTQAHGALLIFDEVVTGFRTSRGGAQVAFGIRPDLSSFAKIVAGGMPGAAVAGRKDILDLLDFAAAAAAGREKIGHPGTFNANPVSAAAGIAALTILAETDANDVASARAAELRAGLNEVLTQERVPWAVYGTTSGFHLFMNPQGRDITPATFDPHAASMDELKAQPAQLSARMRLAMLVNGVDLNPRLGGFTSAAHQASDIADTVAAFRESIRMLRAENELPA</sequence>
<dbReference type="GO" id="GO:0008483">
    <property type="term" value="F:transaminase activity"/>
    <property type="evidence" value="ECO:0007669"/>
    <property type="project" value="UniProtKB-KW"/>
</dbReference>
<dbReference type="AlphaFoldDB" id="A0AA41YLH4"/>
<keyword evidence="5" id="KW-1185">Reference proteome</keyword>
<accession>A0AA41YLH4</accession>
<reference evidence="4" key="2">
    <citation type="submission" date="2022-10" db="EMBL/GenBank/DDBJ databases">
        <authorList>
            <person name="Trinh H.N."/>
        </authorList>
    </citation>
    <scope>NUCLEOTIDE SEQUENCE</scope>
    <source>
        <strain evidence="4">RN2-1</strain>
    </source>
</reference>
<dbReference type="Gene3D" id="3.90.1150.10">
    <property type="entry name" value="Aspartate Aminotransferase, domain 1"/>
    <property type="match status" value="1"/>
</dbReference>
<evidence type="ECO:0000313" key="5">
    <source>
        <dbReference type="Proteomes" id="UP001165679"/>
    </source>
</evidence>
<evidence type="ECO:0000256" key="3">
    <source>
        <dbReference type="RuleBase" id="RU003560"/>
    </source>
</evidence>
<evidence type="ECO:0000256" key="2">
    <source>
        <dbReference type="ARBA" id="ARBA00022898"/>
    </source>
</evidence>
<comment type="similarity">
    <text evidence="3">Belongs to the class-III pyridoxal-phosphate-dependent aminotransferase family.</text>
</comment>
<dbReference type="InterPro" id="IPR005814">
    <property type="entry name" value="Aminotrans_3"/>
</dbReference>
<dbReference type="SUPFAM" id="SSF53383">
    <property type="entry name" value="PLP-dependent transferases"/>
    <property type="match status" value="1"/>
</dbReference>
<keyword evidence="2 3" id="KW-0663">Pyridoxal phosphate</keyword>
<dbReference type="CDD" id="cd00610">
    <property type="entry name" value="OAT_like"/>
    <property type="match status" value="1"/>
</dbReference>
<dbReference type="Pfam" id="PF00202">
    <property type="entry name" value="Aminotran_3"/>
    <property type="match status" value="1"/>
</dbReference>
<proteinExistence type="inferred from homology"/>
<dbReference type="InterPro" id="IPR015421">
    <property type="entry name" value="PyrdxlP-dep_Trfase_major"/>
</dbReference>
<dbReference type="PROSITE" id="PS00600">
    <property type="entry name" value="AA_TRANSFER_CLASS_3"/>
    <property type="match status" value="1"/>
</dbReference>
<dbReference type="PANTHER" id="PTHR43713:SF3">
    <property type="entry name" value="GLUTAMATE-1-SEMIALDEHYDE 2,1-AMINOMUTASE 1, CHLOROPLASTIC-RELATED"/>
    <property type="match status" value="1"/>
</dbReference>
<reference evidence="4" key="1">
    <citation type="submission" date="2022-09" db="EMBL/GenBank/DDBJ databases">
        <title>Rhodovastum sp. nov. RN2-1 isolated from soil in Seongnam, South Korea.</title>
        <authorList>
            <person name="Le N.T."/>
        </authorList>
    </citation>
    <scope>NUCLEOTIDE SEQUENCE</scope>
    <source>
        <strain evidence="4">RN2-1</strain>
    </source>
</reference>
<dbReference type="GO" id="GO:0030170">
    <property type="term" value="F:pyridoxal phosphate binding"/>
    <property type="evidence" value="ECO:0007669"/>
    <property type="project" value="InterPro"/>
</dbReference>
<dbReference type="InterPro" id="IPR049704">
    <property type="entry name" value="Aminotrans_3_PPA_site"/>
</dbReference>
<keyword evidence="4" id="KW-0032">Aminotransferase</keyword>
<evidence type="ECO:0000256" key="1">
    <source>
        <dbReference type="ARBA" id="ARBA00001933"/>
    </source>
</evidence>
<evidence type="ECO:0000313" key="4">
    <source>
        <dbReference type="EMBL" id="MCW3475644.1"/>
    </source>
</evidence>
<dbReference type="Proteomes" id="UP001165679">
    <property type="component" value="Unassembled WGS sequence"/>
</dbReference>
<dbReference type="EMBL" id="JAPDNT010000010">
    <property type="protein sequence ID" value="MCW3475644.1"/>
    <property type="molecule type" value="Genomic_DNA"/>
</dbReference>
<comment type="caution">
    <text evidence="4">The sequence shown here is derived from an EMBL/GenBank/DDBJ whole genome shotgun (WGS) entry which is preliminary data.</text>
</comment>
<dbReference type="InterPro" id="IPR015422">
    <property type="entry name" value="PyrdxlP-dep_Trfase_small"/>
</dbReference>
<dbReference type="RefSeq" id="WP_264714367.1">
    <property type="nucleotide sequence ID" value="NZ_JAPDNT010000010.1"/>
</dbReference>
<dbReference type="InterPro" id="IPR015424">
    <property type="entry name" value="PyrdxlP-dep_Trfase"/>
</dbReference>
<keyword evidence="4" id="KW-0808">Transferase</keyword>
<gene>
    <name evidence="4" type="ORF">OL599_13750</name>
</gene>